<evidence type="ECO:0000256" key="9">
    <source>
        <dbReference type="RuleBase" id="RU363066"/>
    </source>
</evidence>
<keyword evidence="5 9" id="KW-0547">Nucleotide-binding</keyword>
<dbReference type="InterPro" id="IPR006001">
    <property type="entry name" value="Therm_gnt_kin"/>
</dbReference>
<sequence>MPLPTLIVIGGTSGCGKSTVSQALTTQLEGYSYLDGDAFHPASNIEKMAHGIPLNDEDRAGWLQILSELPLKGEKRVLACSALKKKYRDVLGQHCPPPGIRIFLLTLPKNVLLERLATRKGHYAKPNLLDSQLADFELPQEGEEKRVFAIDGHRPVVEVVEEILAILNRDRDD</sequence>
<keyword evidence="4 9" id="KW-0808">Transferase</keyword>
<dbReference type="InterPro" id="IPR027417">
    <property type="entry name" value="P-loop_NTPase"/>
</dbReference>
<comment type="pathway">
    <text evidence="1 9">Carbohydrate acid metabolism; D-gluconate degradation.</text>
</comment>
<dbReference type="WBParaSite" id="Pan_g16721.t1">
    <property type="protein sequence ID" value="Pan_g16721.t1"/>
    <property type="gene ID" value="Pan_g16721"/>
</dbReference>
<evidence type="ECO:0000256" key="6">
    <source>
        <dbReference type="ARBA" id="ARBA00022777"/>
    </source>
</evidence>
<dbReference type="Pfam" id="PF13238">
    <property type="entry name" value="AAA_18"/>
    <property type="match status" value="1"/>
</dbReference>
<dbReference type="PANTHER" id="PTHR43442:SF3">
    <property type="entry name" value="GLUCONOKINASE-RELATED"/>
    <property type="match status" value="1"/>
</dbReference>
<evidence type="ECO:0000256" key="7">
    <source>
        <dbReference type="ARBA" id="ARBA00022840"/>
    </source>
</evidence>
<proteinExistence type="inferred from homology"/>
<evidence type="ECO:0000256" key="8">
    <source>
        <dbReference type="ARBA" id="ARBA00048090"/>
    </source>
</evidence>
<organism evidence="10 11">
    <name type="scientific">Panagrellus redivivus</name>
    <name type="common">Microworm</name>
    <dbReference type="NCBI Taxonomy" id="6233"/>
    <lineage>
        <taxon>Eukaryota</taxon>
        <taxon>Metazoa</taxon>
        <taxon>Ecdysozoa</taxon>
        <taxon>Nematoda</taxon>
        <taxon>Chromadorea</taxon>
        <taxon>Rhabditida</taxon>
        <taxon>Tylenchina</taxon>
        <taxon>Panagrolaimomorpha</taxon>
        <taxon>Panagrolaimoidea</taxon>
        <taxon>Panagrolaimidae</taxon>
        <taxon>Panagrellus</taxon>
    </lineage>
</organism>
<dbReference type="GO" id="GO:0005737">
    <property type="term" value="C:cytoplasm"/>
    <property type="evidence" value="ECO:0007669"/>
    <property type="project" value="TreeGrafter"/>
</dbReference>
<evidence type="ECO:0000256" key="3">
    <source>
        <dbReference type="ARBA" id="ARBA00012054"/>
    </source>
</evidence>
<dbReference type="GO" id="GO:0005975">
    <property type="term" value="P:carbohydrate metabolic process"/>
    <property type="evidence" value="ECO:0007669"/>
    <property type="project" value="InterPro"/>
</dbReference>
<comment type="similarity">
    <text evidence="2 9">Belongs to the gluconokinase GntK/GntV family.</text>
</comment>
<reference evidence="11" key="2">
    <citation type="submission" date="2020-10" db="UniProtKB">
        <authorList>
            <consortium name="WormBaseParasite"/>
        </authorList>
    </citation>
    <scope>IDENTIFICATION</scope>
</reference>
<keyword evidence="6 9" id="KW-0418">Kinase</keyword>
<reference evidence="10" key="1">
    <citation type="journal article" date="2013" name="Genetics">
        <title>The draft genome and transcriptome of Panagrellus redivivus are shaped by the harsh demands of a free-living lifestyle.</title>
        <authorList>
            <person name="Srinivasan J."/>
            <person name="Dillman A.R."/>
            <person name="Macchietto M.G."/>
            <person name="Heikkinen L."/>
            <person name="Lakso M."/>
            <person name="Fracchia K.M."/>
            <person name="Antoshechkin I."/>
            <person name="Mortazavi A."/>
            <person name="Wong G."/>
            <person name="Sternberg P.W."/>
        </authorList>
    </citation>
    <scope>NUCLEOTIDE SEQUENCE [LARGE SCALE GENOMIC DNA]</scope>
    <source>
        <strain evidence="10">MT8872</strain>
    </source>
</reference>
<protein>
    <recommendedName>
        <fullName evidence="3 9">Gluconokinase</fullName>
        <ecNumber evidence="3 9">2.7.1.12</ecNumber>
    </recommendedName>
</protein>
<evidence type="ECO:0000313" key="11">
    <source>
        <dbReference type="WBParaSite" id="Pan_g16721.t1"/>
    </source>
</evidence>
<dbReference type="Gene3D" id="3.40.50.300">
    <property type="entry name" value="P-loop containing nucleotide triphosphate hydrolases"/>
    <property type="match status" value="1"/>
</dbReference>
<dbReference type="GO" id="GO:0005524">
    <property type="term" value="F:ATP binding"/>
    <property type="evidence" value="ECO:0007669"/>
    <property type="project" value="UniProtKB-KW"/>
</dbReference>
<accession>A0A7E4V5E1</accession>
<keyword evidence="10" id="KW-1185">Reference proteome</keyword>
<keyword evidence="7 9" id="KW-0067">ATP-binding</keyword>
<dbReference type="EC" id="2.7.1.12" evidence="3 9"/>
<evidence type="ECO:0000256" key="2">
    <source>
        <dbReference type="ARBA" id="ARBA00008420"/>
    </source>
</evidence>
<dbReference type="Proteomes" id="UP000492821">
    <property type="component" value="Unassembled WGS sequence"/>
</dbReference>
<dbReference type="UniPathway" id="UPA00792"/>
<dbReference type="GO" id="GO:0046316">
    <property type="term" value="F:gluconokinase activity"/>
    <property type="evidence" value="ECO:0007669"/>
    <property type="project" value="UniProtKB-EC"/>
</dbReference>
<evidence type="ECO:0000256" key="5">
    <source>
        <dbReference type="ARBA" id="ARBA00022741"/>
    </source>
</evidence>
<dbReference type="CDD" id="cd02021">
    <property type="entry name" value="GntK"/>
    <property type="match status" value="1"/>
</dbReference>
<name>A0A7E4V5E1_PANRE</name>
<dbReference type="PANTHER" id="PTHR43442">
    <property type="entry name" value="GLUCONOKINASE-RELATED"/>
    <property type="match status" value="1"/>
</dbReference>
<dbReference type="AlphaFoldDB" id="A0A7E4V5E1"/>
<comment type="catalytic activity">
    <reaction evidence="8 9">
        <text>D-gluconate + ATP = 6-phospho-D-gluconate + ADP + H(+)</text>
        <dbReference type="Rhea" id="RHEA:19433"/>
        <dbReference type="ChEBI" id="CHEBI:15378"/>
        <dbReference type="ChEBI" id="CHEBI:18391"/>
        <dbReference type="ChEBI" id="CHEBI:30616"/>
        <dbReference type="ChEBI" id="CHEBI:58759"/>
        <dbReference type="ChEBI" id="CHEBI:456216"/>
        <dbReference type="EC" id="2.7.1.12"/>
    </reaction>
</comment>
<evidence type="ECO:0000256" key="4">
    <source>
        <dbReference type="ARBA" id="ARBA00022679"/>
    </source>
</evidence>
<evidence type="ECO:0000256" key="1">
    <source>
        <dbReference type="ARBA" id="ARBA00004875"/>
    </source>
</evidence>
<evidence type="ECO:0000313" key="10">
    <source>
        <dbReference type="Proteomes" id="UP000492821"/>
    </source>
</evidence>
<dbReference type="SUPFAM" id="SSF52540">
    <property type="entry name" value="P-loop containing nucleoside triphosphate hydrolases"/>
    <property type="match status" value="1"/>
</dbReference>
<dbReference type="NCBIfam" id="TIGR01313">
    <property type="entry name" value="therm_gnt_kin"/>
    <property type="match status" value="1"/>
</dbReference>